<comment type="catalytic activity">
    <reaction evidence="1 11">
        <text>5-(2-hydroxyethyl)-4-methylthiazole + ATP = 4-methyl-5-(2-phosphooxyethyl)-thiazole + ADP + H(+)</text>
        <dbReference type="Rhea" id="RHEA:24212"/>
        <dbReference type="ChEBI" id="CHEBI:15378"/>
        <dbReference type="ChEBI" id="CHEBI:17957"/>
        <dbReference type="ChEBI" id="CHEBI:30616"/>
        <dbReference type="ChEBI" id="CHEBI:58296"/>
        <dbReference type="ChEBI" id="CHEBI:456216"/>
        <dbReference type="EC" id="2.7.1.50"/>
    </reaction>
</comment>
<gene>
    <name evidence="11" type="primary">thiM</name>
    <name evidence="12" type="ORF">CNY62_04965</name>
</gene>
<dbReference type="SUPFAM" id="SSF53613">
    <property type="entry name" value="Ribokinase-like"/>
    <property type="match status" value="1"/>
</dbReference>
<dbReference type="PIRSF" id="PIRSF000513">
    <property type="entry name" value="Thz_kinase"/>
    <property type="match status" value="1"/>
</dbReference>
<feature type="binding site" evidence="11">
    <location>
        <position position="189"/>
    </location>
    <ligand>
        <name>substrate</name>
    </ligand>
</feature>
<dbReference type="GO" id="GO:0009229">
    <property type="term" value="P:thiamine diphosphate biosynthetic process"/>
    <property type="evidence" value="ECO:0007669"/>
    <property type="project" value="UniProtKB-UniRule"/>
</dbReference>
<dbReference type="InterPro" id="IPR000417">
    <property type="entry name" value="Hyethyz_kinase"/>
</dbReference>
<keyword evidence="10 11" id="KW-0784">Thiamine biosynthesis</keyword>
<dbReference type="Proteomes" id="UP000243591">
    <property type="component" value="Chromosome"/>
</dbReference>
<comment type="similarity">
    <text evidence="11">Belongs to the Thz kinase family.</text>
</comment>
<dbReference type="RefSeq" id="WP_069126195.1">
    <property type="nucleotide sequence ID" value="NZ_CP023483.1"/>
</dbReference>
<keyword evidence="8 11" id="KW-0067">ATP-binding</keyword>
<dbReference type="GO" id="GO:0004417">
    <property type="term" value="F:hydroxyethylthiazole kinase activity"/>
    <property type="evidence" value="ECO:0007669"/>
    <property type="project" value="UniProtKB-UniRule"/>
</dbReference>
<evidence type="ECO:0000313" key="13">
    <source>
        <dbReference type="Proteomes" id="UP000243591"/>
    </source>
</evidence>
<accession>A0A1D2LNX8</accession>
<dbReference type="GO" id="GO:0000287">
    <property type="term" value="F:magnesium ion binding"/>
    <property type="evidence" value="ECO:0007669"/>
    <property type="project" value="UniProtKB-UniRule"/>
</dbReference>
<name>A0A1D2LNX8_BROTH</name>
<evidence type="ECO:0000256" key="11">
    <source>
        <dbReference type="HAMAP-Rule" id="MF_00228"/>
    </source>
</evidence>
<dbReference type="InterPro" id="IPR029056">
    <property type="entry name" value="Ribokinase-like"/>
</dbReference>
<dbReference type="NCBIfam" id="NF006830">
    <property type="entry name" value="PRK09355.1"/>
    <property type="match status" value="1"/>
</dbReference>
<dbReference type="Pfam" id="PF02110">
    <property type="entry name" value="HK"/>
    <property type="match status" value="1"/>
</dbReference>
<dbReference type="KEGG" id="bths:CNY62_04965"/>
<evidence type="ECO:0000256" key="9">
    <source>
        <dbReference type="ARBA" id="ARBA00022842"/>
    </source>
</evidence>
<dbReference type="GO" id="GO:0005524">
    <property type="term" value="F:ATP binding"/>
    <property type="evidence" value="ECO:0007669"/>
    <property type="project" value="UniProtKB-UniRule"/>
</dbReference>
<dbReference type="CDD" id="cd01170">
    <property type="entry name" value="THZ_kinase"/>
    <property type="match status" value="1"/>
</dbReference>
<feature type="binding site" evidence="11">
    <location>
        <position position="116"/>
    </location>
    <ligand>
        <name>ATP</name>
        <dbReference type="ChEBI" id="CHEBI:30616"/>
    </ligand>
</feature>
<evidence type="ECO:0000256" key="3">
    <source>
        <dbReference type="ARBA" id="ARBA00004868"/>
    </source>
</evidence>
<evidence type="ECO:0000256" key="8">
    <source>
        <dbReference type="ARBA" id="ARBA00022840"/>
    </source>
</evidence>
<keyword evidence="13" id="KW-1185">Reference proteome</keyword>
<dbReference type="UniPathway" id="UPA00060">
    <property type="reaction ID" value="UER00139"/>
</dbReference>
<keyword evidence="4 11" id="KW-0808">Transferase</keyword>
<organism evidence="12 13">
    <name type="scientific">Brochothrix thermosphacta</name>
    <name type="common">Microbacterium thermosphactum</name>
    <dbReference type="NCBI Taxonomy" id="2756"/>
    <lineage>
        <taxon>Bacteria</taxon>
        <taxon>Bacillati</taxon>
        <taxon>Bacillota</taxon>
        <taxon>Bacilli</taxon>
        <taxon>Bacillales</taxon>
        <taxon>Listeriaceae</taxon>
        <taxon>Brochothrix</taxon>
    </lineage>
</organism>
<evidence type="ECO:0000256" key="5">
    <source>
        <dbReference type="ARBA" id="ARBA00022723"/>
    </source>
</evidence>
<evidence type="ECO:0000256" key="7">
    <source>
        <dbReference type="ARBA" id="ARBA00022777"/>
    </source>
</evidence>
<evidence type="ECO:0000256" key="4">
    <source>
        <dbReference type="ARBA" id="ARBA00022679"/>
    </source>
</evidence>
<comment type="cofactor">
    <cofactor evidence="2 11">
        <name>Mg(2+)</name>
        <dbReference type="ChEBI" id="CHEBI:18420"/>
    </cofactor>
</comment>
<dbReference type="OrthoDB" id="9778146at2"/>
<keyword evidence="9 11" id="KW-0460">Magnesium</keyword>
<evidence type="ECO:0000256" key="1">
    <source>
        <dbReference type="ARBA" id="ARBA00001771"/>
    </source>
</evidence>
<dbReference type="NCBIfam" id="TIGR00694">
    <property type="entry name" value="thiM"/>
    <property type="match status" value="1"/>
</dbReference>
<evidence type="ECO:0000256" key="10">
    <source>
        <dbReference type="ARBA" id="ARBA00022977"/>
    </source>
</evidence>
<dbReference type="AlphaFoldDB" id="A0A1D2LNX8"/>
<evidence type="ECO:0000256" key="6">
    <source>
        <dbReference type="ARBA" id="ARBA00022741"/>
    </source>
</evidence>
<dbReference type="Gene3D" id="3.40.1190.20">
    <property type="match status" value="1"/>
</dbReference>
<reference evidence="12 13" key="1">
    <citation type="submission" date="2017-09" db="EMBL/GenBank/DDBJ databases">
        <title>Complete Genome Sequences of Two Strains of the Meat Spoilage Bacterium Brochothrix thermosphacta Isolated from Ground Chicken.</title>
        <authorList>
            <person name="Paoli G.C."/>
            <person name="Wijey C."/>
            <person name="Chen C.-Y."/>
            <person name="Nguyen L."/>
            <person name="Yan X."/>
            <person name="Irwin P.L."/>
        </authorList>
    </citation>
    <scope>NUCLEOTIDE SEQUENCE [LARGE SCALE GENOMIC DNA]</scope>
    <source>
        <strain evidence="12 13">BI</strain>
    </source>
</reference>
<keyword evidence="5 11" id="KW-0479">Metal-binding</keyword>
<dbReference type="STRING" id="2756.BFR44_06905"/>
<evidence type="ECO:0000256" key="2">
    <source>
        <dbReference type="ARBA" id="ARBA00001946"/>
    </source>
</evidence>
<feature type="binding site" evidence="11">
    <location>
        <position position="40"/>
    </location>
    <ligand>
        <name>substrate</name>
    </ligand>
</feature>
<dbReference type="GO" id="GO:0009228">
    <property type="term" value="P:thiamine biosynthetic process"/>
    <property type="evidence" value="ECO:0007669"/>
    <property type="project" value="UniProtKB-KW"/>
</dbReference>
<dbReference type="EC" id="2.7.1.50" evidence="11"/>
<sequence length="268" mass="28188">MTHLLEKMRVNNPLVHNMTNQVVANDVANGLLAMGASPVMAYAVEEVANIASISKALVLNIGTLTSAGVEAMMVAGIAANKADVPVVLDPVGVGASSYRQEKVREILAAVKVTLIRGNSGEIANLAEVEWQAKGVDAGQGKVSVSEMANKVAQRFNCIVAVSGEVDYITNGRESAEIRNGVSLMAQVTGMGCLLSGICGAFIACANKTEVIEAVITAHAAYGIVGEKAKQQSNGPGSFRVHFMDGLANLTVPQYQQHKKINRWEGVVK</sequence>
<dbReference type="HAMAP" id="MF_00228">
    <property type="entry name" value="Thz_kinase"/>
    <property type="match status" value="1"/>
</dbReference>
<dbReference type="EMBL" id="CP023483">
    <property type="protein sequence ID" value="ATF27226.1"/>
    <property type="molecule type" value="Genomic_DNA"/>
</dbReference>
<protein>
    <recommendedName>
        <fullName evidence="11">Hydroxyethylthiazole kinase</fullName>
        <ecNumber evidence="11">2.7.1.50</ecNumber>
    </recommendedName>
    <alternativeName>
        <fullName evidence="11">4-methyl-5-beta-hydroxyethylthiazole kinase</fullName>
        <shortName evidence="11">TH kinase</shortName>
        <shortName evidence="11">Thz kinase</shortName>
    </alternativeName>
</protein>
<evidence type="ECO:0000313" key="12">
    <source>
        <dbReference type="EMBL" id="ATF27226.1"/>
    </source>
</evidence>
<feature type="binding site" evidence="11">
    <location>
        <position position="162"/>
    </location>
    <ligand>
        <name>ATP</name>
        <dbReference type="ChEBI" id="CHEBI:30616"/>
    </ligand>
</feature>
<keyword evidence="7 11" id="KW-0418">Kinase</keyword>
<dbReference type="PRINTS" id="PR01099">
    <property type="entry name" value="HYETHTZKNASE"/>
</dbReference>
<comment type="function">
    <text evidence="11">Catalyzes the phosphorylation of the hydroxyl group of 4-methyl-5-beta-hydroxyethylthiazole (THZ).</text>
</comment>
<proteinExistence type="inferred from homology"/>
<keyword evidence="6 11" id="KW-0547">Nucleotide-binding</keyword>
<comment type="pathway">
    <text evidence="3 11">Cofactor biosynthesis; thiamine diphosphate biosynthesis; 4-methyl-5-(2-phosphoethyl)-thiazole from 5-(2-hydroxyethyl)-4-methylthiazole: step 1/1.</text>
</comment>